<dbReference type="EMBL" id="JAACJJ010000057">
    <property type="protein sequence ID" value="KAF5310559.1"/>
    <property type="molecule type" value="Genomic_DNA"/>
</dbReference>
<organism evidence="3 4">
    <name type="scientific">Psilocybe cf. subviscida</name>
    <dbReference type="NCBI Taxonomy" id="2480587"/>
    <lineage>
        <taxon>Eukaryota</taxon>
        <taxon>Fungi</taxon>
        <taxon>Dikarya</taxon>
        <taxon>Basidiomycota</taxon>
        <taxon>Agaricomycotina</taxon>
        <taxon>Agaricomycetes</taxon>
        <taxon>Agaricomycetidae</taxon>
        <taxon>Agaricales</taxon>
        <taxon>Agaricineae</taxon>
        <taxon>Strophariaceae</taxon>
        <taxon>Psilocybe</taxon>
    </lineage>
</organism>
<evidence type="ECO:0000256" key="2">
    <source>
        <dbReference type="SAM" id="Phobius"/>
    </source>
</evidence>
<keyword evidence="2" id="KW-0472">Membrane</keyword>
<keyword evidence="2" id="KW-1133">Transmembrane helix</keyword>
<sequence>MTTPVARNIGSRGTTMAIACGTAIVATLGGMYFTGRDVKSKEGQASPYGNQDHPKGDKAMTSSEVAAAVSVPKPTDKDRLPAGIPNKADA</sequence>
<feature type="transmembrane region" description="Helical" evidence="2">
    <location>
        <begin position="15"/>
        <end position="34"/>
    </location>
</feature>
<name>A0A8H5ESA8_9AGAR</name>
<gene>
    <name evidence="3" type="ORF">D9619_007866</name>
</gene>
<evidence type="ECO:0000313" key="4">
    <source>
        <dbReference type="Proteomes" id="UP000567179"/>
    </source>
</evidence>
<accession>A0A8H5ESA8</accession>
<dbReference type="AlphaFoldDB" id="A0A8H5ESA8"/>
<dbReference type="Proteomes" id="UP000567179">
    <property type="component" value="Unassembled WGS sequence"/>
</dbReference>
<protein>
    <submittedName>
        <fullName evidence="3">Uncharacterized protein</fullName>
    </submittedName>
</protein>
<reference evidence="3 4" key="1">
    <citation type="journal article" date="2020" name="ISME J.">
        <title>Uncovering the hidden diversity of litter-decomposition mechanisms in mushroom-forming fungi.</title>
        <authorList>
            <person name="Floudas D."/>
            <person name="Bentzer J."/>
            <person name="Ahren D."/>
            <person name="Johansson T."/>
            <person name="Persson P."/>
            <person name="Tunlid A."/>
        </authorList>
    </citation>
    <scope>NUCLEOTIDE SEQUENCE [LARGE SCALE GENOMIC DNA]</scope>
    <source>
        <strain evidence="3 4">CBS 101986</strain>
    </source>
</reference>
<feature type="region of interest" description="Disordered" evidence="1">
    <location>
        <begin position="40"/>
        <end position="90"/>
    </location>
</feature>
<keyword evidence="4" id="KW-1185">Reference proteome</keyword>
<evidence type="ECO:0000256" key="1">
    <source>
        <dbReference type="SAM" id="MobiDB-lite"/>
    </source>
</evidence>
<keyword evidence="2" id="KW-0812">Transmembrane</keyword>
<comment type="caution">
    <text evidence="3">The sequence shown here is derived from an EMBL/GenBank/DDBJ whole genome shotgun (WGS) entry which is preliminary data.</text>
</comment>
<dbReference type="OrthoDB" id="2891636at2759"/>
<evidence type="ECO:0000313" key="3">
    <source>
        <dbReference type="EMBL" id="KAF5310559.1"/>
    </source>
</evidence>
<proteinExistence type="predicted"/>